<reference evidence="3" key="1">
    <citation type="submission" date="2019-08" db="EMBL/GenBank/DDBJ databases">
        <authorList>
            <person name="Kucharzyk K."/>
            <person name="Murdoch R.W."/>
            <person name="Higgins S."/>
            <person name="Loffler F."/>
        </authorList>
    </citation>
    <scope>NUCLEOTIDE SEQUENCE</scope>
</reference>
<dbReference type="Gene3D" id="3.40.50.300">
    <property type="entry name" value="P-loop containing nucleotide triphosphate hydrolases"/>
    <property type="match status" value="1"/>
</dbReference>
<evidence type="ECO:0000256" key="1">
    <source>
        <dbReference type="ARBA" id="ARBA00022679"/>
    </source>
</evidence>
<feature type="transmembrane region" description="Helical" evidence="2">
    <location>
        <begin position="311"/>
        <end position="333"/>
    </location>
</feature>
<dbReference type="PANTHER" id="PTHR12788">
    <property type="entry name" value="PROTEIN-TYROSINE SULFOTRANSFERASE 2"/>
    <property type="match status" value="1"/>
</dbReference>
<dbReference type="GO" id="GO:0005794">
    <property type="term" value="C:Golgi apparatus"/>
    <property type="evidence" value="ECO:0007669"/>
    <property type="project" value="TreeGrafter"/>
</dbReference>
<dbReference type="SUPFAM" id="SSF52540">
    <property type="entry name" value="P-loop containing nucleoside triphosphate hydrolases"/>
    <property type="match status" value="1"/>
</dbReference>
<name>A0A644XGD5_9ZZZZ</name>
<organism evidence="3">
    <name type="scientific">bioreactor metagenome</name>
    <dbReference type="NCBI Taxonomy" id="1076179"/>
    <lineage>
        <taxon>unclassified sequences</taxon>
        <taxon>metagenomes</taxon>
        <taxon>ecological metagenomes</taxon>
    </lineage>
</organism>
<evidence type="ECO:0000256" key="2">
    <source>
        <dbReference type="SAM" id="Phobius"/>
    </source>
</evidence>
<protein>
    <recommendedName>
        <fullName evidence="4">Sulfotransferase</fullName>
    </recommendedName>
</protein>
<gene>
    <name evidence="3" type="ORF">SDC9_61525</name>
</gene>
<dbReference type="Pfam" id="PF13469">
    <property type="entry name" value="Sulfotransfer_3"/>
    <property type="match status" value="1"/>
</dbReference>
<sequence length="367" mass="43095">MEIRASDIAATPLYIIVGSPRSGTNMLHGFLDAHPETVIPTEFPFITLYAPLFRKKSAWTIEDVDNFILRIQEKINYQFWTIDRWHTDIESLRSRLSDLIPNGLDYALACRETISTFKSVFPKDFPQVMILKEPAYSLHTKTLLKIFPDVKFIYIHRDVRGQVNSLVRMPFGSRLLTANTWYWKKVQNHLLRQSYKNPEKYFRVAYEDMVMNPEETIREICDFINIRYFSLMLNYSGQRDAIAREYGVINNELMSIGASALKAPDVSMIHKWKKDLTTREIKTIEAGCRRQMLKLGYSPMFRFSFFHQMKYLPVVLHFILQKLAGLVLLILPFNLRMKIIFRPSLFEATFGRVFGKKRADRIPDIRK</sequence>
<dbReference type="PANTHER" id="PTHR12788:SF10">
    <property type="entry name" value="PROTEIN-TYROSINE SULFOTRANSFERASE"/>
    <property type="match status" value="1"/>
</dbReference>
<dbReference type="GO" id="GO:0008476">
    <property type="term" value="F:protein-tyrosine sulfotransferase activity"/>
    <property type="evidence" value="ECO:0007669"/>
    <property type="project" value="InterPro"/>
</dbReference>
<accession>A0A644XGD5</accession>
<dbReference type="InterPro" id="IPR026634">
    <property type="entry name" value="TPST-like"/>
</dbReference>
<keyword evidence="1" id="KW-0808">Transferase</keyword>
<keyword evidence="2" id="KW-0812">Transmembrane</keyword>
<evidence type="ECO:0008006" key="4">
    <source>
        <dbReference type="Google" id="ProtNLM"/>
    </source>
</evidence>
<keyword evidence="2" id="KW-0472">Membrane</keyword>
<keyword evidence="2" id="KW-1133">Transmembrane helix</keyword>
<dbReference type="InterPro" id="IPR027417">
    <property type="entry name" value="P-loop_NTPase"/>
</dbReference>
<proteinExistence type="predicted"/>
<comment type="caution">
    <text evidence="3">The sequence shown here is derived from an EMBL/GenBank/DDBJ whole genome shotgun (WGS) entry which is preliminary data.</text>
</comment>
<dbReference type="AlphaFoldDB" id="A0A644XGD5"/>
<evidence type="ECO:0000313" key="3">
    <source>
        <dbReference type="EMBL" id="MPM15159.1"/>
    </source>
</evidence>
<dbReference type="EMBL" id="VSSQ01002396">
    <property type="protein sequence ID" value="MPM15159.1"/>
    <property type="molecule type" value="Genomic_DNA"/>
</dbReference>